<sequence>MKSCFYPSHPVMTSGEDPGFNAEQLYKQLSKSPAILTPAFKVGALTGTTGLLTGGISAVLRASPTPTLFTIVSGIQWFALGSTFWATRSTLLYQWNAGPSPSSRDRISASSYAGGITGGTIGALFRGRRNILPGTVMVALFGFVGQTVYNKLDARHSEQVAVEMESTKKEATKVFWNKVAEMKWMPMKALSDEEYGDLLRERLLRIEADIALVDEEVERLRGEERRMGETRVTGPGENVE</sequence>
<comment type="caution">
    <text evidence="1">The sequence shown here is derived from an EMBL/GenBank/DDBJ whole genome shotgun (WGS) entry which is preliminary data.</text>
</comment>
<dbReference type="EMBL" id="JASNWA010000006">
    <property type="protein sequence ID" value="KAK3174187.1"/>
    <property type="molecule type" value="Genomic_DNA"/>
</dbReference>
<evidence type="ECO:0000313" key="2">
    <source>
        <dbReference type="Proteomes" id="UP001276659"/>
    </source>
</evidence>
<protein>
    <submittedName>
        <fullName evidence="1">Uncharacterized protein</fullName>
    </submittedName>
</protein>
<reference evidence="1" key="1">
    <citation type="submission" date="2022-11" db="EMBL/GenBank/DDBJ databases">
        <title>Chromosomal genome sequence assembly and mating type (MAT) locus characterization of the leprose asexual lichenized fungus Lepraria neglecta (Nyl.) Erichsen.</title>
        <authorList>
            <person name="Allen J.L."/>
            <person name="Pfeffer B."/>
        </authorList>
    </citation>
    <scope>NUCLEOTIDE SEQUENCE</scope>
    <source>
        <strain evidence="1">Allen 5258</strain>
    </source>
</reference>
<organism evidence="1 2">
    <name type="scientific">Lepraria neglecta</name>
    <dbReference type="NCBI Taxonomy" id="209136"/>
    <lineage>
        <taxon>Eukaryota</taxon>
        <taxon>Fungi</taxon>
        <taxon>Dikarya</taxon>
        <taxon>Ascomycota</taxon>
        <taxon>Pezizomycotina</taxon>
        <taxon>Lecanoromycetes</taxon>
        <taxon>OSLEUM clade</taxon>
        <taxon>Lecanoromycetidae</taxon>
        <taxon>Lecanorales</taxon>
        <taxon>Lecanorineae</taxon>
        <taxon>Stereocaulaceae</taxon>
        <taxon>Lepraria</taxon>
    </lineage>
</organism>
<dbReference type="AlphaFoldDB" id="A0AAD9ZCD1"/>
<evidence type="ECO:0000313" key="1">
    <source>
        <dbReference type="EMBL" id="KAK3174187.1"/>
    </source>
</evidence>
<accession>A0AAD9ZCD1</accession>
<proteinExistence type="predicted"/>
<gene>
    <name evidence="1" type="ORF">OEA41_001431</name>
</gene>
<dbReference type="PANTHER" id="PTHR41390">
    <property type="entry name" value="CHROMOSOME 7, WHOLE GENOME SHOTGUN SEQUENCE"/>
    <property type="match status" value="1"/>
</dbReference>
<name>A0AAD9ZCD1_9LECA</name>
<dbReference type="PANTHER" id="PTHR41390:SF1">
    <property type="entry name" value="NADH-UBIQUINONE OXIDOREDUCTASE 213 KDA SUBUNIT"/>
    <property type="match status" value="1"/>
</dbReference>
<keyword evidence="2" id="KW-1185">Reference proteome</keyword>
<dbReference type="Proteomes" id="UP001276659">
    <property type="component" value="Unassembled WGS sequence"/>
</dbReference>